<accession>A0A9D3BPK1</accession>
<evidence type="ECO:0000313" key="4">
    <source>
        <dbReference type="Proteomes" id="UP000822369"/>
    </source>
</evidence>
<sequence length="625" mass="68925">MKTVRSLFIPKWTSDVRLEGKTAIVTGANTGIGKETAKELAARGARVILACRNVTKGEQAASDIMKNVDGANVVVRQLDLADTKSICLFAENIYNTEKSLHFLINNAAVAICPYAKTVDGYEMQFGVNHLGHFFLTFLLLDLLKHSAPSRVINLSSAAHAMGKIRFDDLNGEKDYHPVRAYAQSKLANVLFSRELAKKTEGFGVMVFSVDPGVVNTEITRPIRRPLVDLIKTFSFVLKTPAEGAYTTVYCTVTPDNQVLTGGFYKDCALAASCRAAEDNLTSLKLWAVSCHLLGIRWRPAGNPSVSHSVTCESVMCHLAPDWLSREICVLFRGMCCNHWSSEERLDGKTVIITGANTGIGKETARDLAKRGARIIMACRDLERAEEARTDILEDTGNENLVIKKLDLSDSKSIRAFAESINKEEKQVNILINNAGIMMCPYSKTVDGFEMQLGVNHLGHVLLTYLLLDLIKRSAPARIIVVASVAHKWTGLRIDDINSEQSYDTMKAYGQSKLANVMFARSLAERLRGTGVSVFSLHPGVVRSDLWRHQNLCIRISMKIFVLCSKTAVQGAQTTIFCAVEPGLESLNGVYFSDCAPAMCSRIAVDDDLAQKLWDISCNMLNITWQ</sequence>
<proteinExistence type="inferred from homology"/>
<dbReference type="PRINTS" id="PR00080">
    <property type="entry name" value="SDRFAMILY"/>
</dbReference>
<gene>
    <name evidence="3" type="ORF">G4P62_008322</name>
</gene>
<dbReference type="Proteomes" id="UP000822369">
    <property type="component" value="Chromosome 10"/>
</dbReference>
<dbReference type="EMBL" id="JAAVVJ010000010">
    <property type="protein sequence ID" value="KAF7214043.1"/>
    <property type="molecule type" value="Genomic_DNA"/>
</dbReference>
<dbReference type="Gene3D" id="3.40.50.720">
    <property type="entry name" value="NAD(P)-binding Rossmann-like Domain"/>
    <property type="match status" value="2"/>
</dbReference>
<dbReference type="PANTHER" id="PTHR43157">
    <property type="entry name" value="PHOSPHATIDYLINOSITOL-GLYCAN BIOSYNTHESIS CLASS F PROTEIN-RELATED"/>
    <property type="match status" value="1"/>
</dbReference>
<evidence type="ECO:0000313" key="3">
    <source>
        <dbReference type="EMBL" id="KAF7214043.1"/>
    </source>
</evidence>
<comment type="similarity">
    <text evidence="1">Belongs to the short-chain dehydrogenases/reductases (SDR) family.</text>
</comment>
<dbReference type="SUPFAM" id="SSF51735">
    <property type="entry name" value="NAD(P)-binding Rossmann-fold domains"/>
    <property type="match status" value="2"/>
</dbReference>
<dbReference type="Pfam" id="PF00106">
    <property type="entry name" value="adh_short"/>
    <property type="match status" value="2"/>
</dbReference>
<dbReference type="PRINTS" id="PR00081">
    <property type="entry name" value="GDHRDH"/>
</dbReference>
<name>A0A9D3BPK1_NOTFU</name>
<dbReference type="AlphaFoldDB" id="A0A9D3BPK1"/>
<dbReference type="GO" id="GO:0016491">
    <property type="term" value="F:oxidoreductase activity"/>
    <property type="evidence" value="ECO:0007669"/>
    <property type="project" value="UniProtKB-KW"/>
</dbReference>
<dbReference type="InterPro" id="IPR002347">
    <property type="entry name" value="SDR_fam"/>
</dbReference>
<keyword evidence="2" id="KW-0560">Oxidoreductase</keyword>
<comment type="caution">
    <text evidence="3">The sequence shown here is derived from an EMBL/GenBank/DDBJ whole genome shotgun (WGS) entry which is preliminary data.</text>
</comment>
<protein>
    <submittedName>
        <fullName evidence="3">LOC107383151-like protein</fullName>
    </submittedName>
</protein>
<evidence type="ECO:0000256" key="1">
    <source>
        <dbReference type="ARBA" id="ARBA00006484"/>
    </source>
</evidence>
<organism evidence="3 4">
    <name type="scientific">Nothobranchius furzeri</name>
    <name type="common">Turquoise killifish</name>
    <dbReference type="NCBI Taxonomy" id="105023"/>
    <lineage>
        <taxon>Eukaryota</taxon>
        <taxon>Metazoa</taxon>
        <taxon>Chordata</taxon>
        <taxon>Craniata</taxon>
        <taxon>Vertebrata</taxon>
        <taxon>Euteleostomi</taxon>
        <taxon>Actinopterygii</taxon>
        <taxon>Neopterygii</taxon>
        <taxon>Teleostei</taxon>
        <taxon>Neoteleostei</taxon>
        <taxon>Acanthomorphata</taxon>
        <taxon>Ovalentaria</taxon>
        <taxon>Atherinomorphae</taxon>
        <taxon>Cyprinodontiformes</taxon>
        <taxon>Nothobranchiidae</taxon>
        <taxon>Nothobranchius</taxon>
    </lineage>
</organism>
<evidence type="ECO:0000256" key="2">
    <source>
        <dbReference type="ARBA" id="ARBA00023002"/>
    </source>
</evidence>
<reference evidence="3" key="1">
    <citation type="submission" date="2020-03" db="EMBL/GenBank/DDBJ databases">
        <title>Intra-Species Differences in Population Size shape Life History and Genome Evolution.</title>
        <authorList>
            <person name="Willemsen D."/>
            <person name="Cui R."/>
            <person name="Valenzano D.R."/>
        </authorList>
    </citation>
    <scope>NUCLEOTIDE SEQUENCE</scope>
    <source>
        <strain evidence="3">GRZ</strain>
        <tissue evidence="3">Whole</tissue>
    </source>
</reference>
<dbReference type="PANTHER" id="PTHR43157:SF69">
    <property type="entry name" value="RETINOL DEHYDROGENASE 12-LIKE"/>
    <property type="match status" value="1"/>
</dbReference>
<dbReference type="InterPro" id="IPR036291">
    <property type="entry name" value="NAD(P)-bd_dom_sf"/>
</dbReference>